<comment type="caution">
    <text evidence="1">The sequence shown here is derived from an EMBL/GenBank/DDBJ whole genome shotgun (WGS) entry which is preliminary data.</text>
</comment>
<sequence>MWLEGALNVQGNVWSTLQFVLMTTKQVHFSSATHVFIVTSNTWTPSTREVKMPGLSAAELPEETVRACDKIEYFPRVFVCGDKRGHRSAVVVRIASQDGLYPVRLDTEELLPLDNLMRRTADMSGKSVKPNTAK</sequence>
<name>A0AAD9LN02_9STRA</name>
<dbReference type="AlphaFoldDB" id="A0AAD9LN02"/>
<reference evidence="1" key="1">
    <citation type="submission" date="2023-08" db="EMBL/GenBank/DDBJ databases">
        <title>Reference Genome Resource for the Citrus Pathogen Phytophthora citrophthora.</title>
        <authorList>
            <person name="Moller H."/>
            <person name="Coetzee B."/>
            <person name="Rose L.J."/>
            <person name="Van Niekerk J.M."/>
        </authorList>
    </citation>
    <scope>NUCLEOTIDE SEQUENCE</scope>
    <source>
        <strain evidence="1">STE-U-9442</strain>
    </source>
</reference>
<proteinExistence type="predicted"/>
<dbReference type="EMBL" id="JASMQC010000008">
    <property type="protein sequence ID" value="KAK1942995.1"/>
    <property type="molecule type" value="Genomic_DNA"/>
</dbReference>
<evidence type="ECO:0000313" key="1">
    <source>
        <dbReference type="EMBL" id="KAK1942995.1"/>
    </source>
</evidence>
<accession>A0AAD9LN02</accession>
<evidence type="ECO:0000313" key="2">
    <source>
        <dbReference type="Proteomes" id="UP001259832"/>
    </source>
</evidence>
<protein>
    <submittedName>
        <fullName evidence="1">Uncharacterized protein</fullName>
    </submittedName>
</protein>
<gene>
    <name evidence="1" type="ORF">P3T76_005632</name>
</gene>
<dbReference type="Proteomes" id="UP001259832">
    <property type="component" value="Unassembled WGS sequence"/>
</dbReference>
<keyword evidence="2" id="KW-1185">Reference proteome</keyword>
<organism evidence="1 2">
    <name type="scientific">Phytophthora citrophthora</name>
    <dbReference type="NCBI Taxonomy" id="4793"/>
    <lineage>
        <taxon>Eukaryota</taxon>
        <taxon>Sar</taxon>
        <taxon>Stramenopiles</taxon>
        <taxon>Oomycota</taxon>
        <taxon>Peronosporomycetes</taxon>
        <taxon>Peronosporales</taxon>
        <taxon>Peronosporaceae</taxon>
        <taxon>Phytophthora</taxon>
    </lineage>
</organism>